<evidence type="ECO:0000256" key="3">
    <source>
        <dbReference type="ARBA" id="ARBA00006083"/>
    </source>
</evidence>
<dbReference type="GO" id="GO:0005576">
    <property type="term" value="C:extracellular region"/>
    <property type="evidence" value="ECO:0007669"/>
    <property type="project" value="UniProtKB-SubCell"/>
</dbReference>
<dbReference type="InParanoid" id="A0A5J5F2U6"/>
<dbReference type="EC" id="3.5.4.4" evidence="4"/>
<comment type="subcellular location">
    <subcellularLocation>
        <location evidence="2">Secreted</location>
    </subcellularLocation>
</comment>
<feature type="domain" description="Adenosine deaminase" evidence="11">
    <location>
        <begin position="227"/>
        <end position="519"/>
    </location>
</feature>
<comment type="caution">
    <text evidence="12">The sequence shown here is derived from an EMBL/GenBank/DDBJ whole genome shotgun (WGS) entry which is preliminary data.</text>
</comment>
<evidence type="ECO:0000256" key="2">
    <source>
        <dbReference type="ARBA" id="ARBA00004613"/>
    </source>
</evidence>
<protein>
    <recommendedName>
        <fullName evidence="4">adenosine deaminase</fullName>
        <ecNumber evidence="4">3.5.4.4</ecNumber>
    </recommendedName>
</protein>
<keyword evidence="6" id="KW-0479">Metal-binding</keyword>
<gene>
    <name evidence="12" type="ORF">FN846DRAFT_554281</name>
</gene>
<dbReference type="FunFam" id="3.20.20.140:FF:000017">
    <property type="entry name" value="Adenosine deaminase 2"/>
    <property type="match status" value="1"/>
</dbReference>
<dbReference type="InterPro" id="IPR006330">
    <property type="entry name" value="Ado/ade_deaminase"/>
</dbReference>
<reference evidence="12 13" key="1">
    <citation type="submission" date="2019-09" db="EMBL/GenBank/DDBJ databases">
        <title>Draft genome of the ectomycorrhizal ascomycete Sphaerosporella brunnea.</title>
        <authorList>
            <consortium name="DOE Joint Genome Institute"/>
            <person name="Benucci G.M."/>
            <person name="Marozzi G."/>
            <person name="Antonielli L."/>
            <person name="Sanchez S."/>
            <person name="Marco P."/>
            <person name="Wang X."/>
            <person name="Falini L.B."/>
            <person name="Barry K."/>
            <person name="Haridas S."/>
            <person name="Lipzen A."/>
            <person name="Labutti K."/>
            <person name="Grigoriev I.V."/>
            <person name="Murat C."/>
            <person name="Martin F."/>
            <person name="Albertini E."/>
            <person name="Donnini D."/>
            <person name="Bonito G."/>
        </authorList>
    </citation>
    <scope>NUCLEOTIDE SEQUENCE [LARGE SCALE GENOMIC DNA]</scope>
    <source>
        <strain evidence="12 13">Sb_GMNB300</strain>
    </source>
</reference>
<evidence type="ECO:0000256" key="6">
    <source>
        <dbReference type="ARBA" id="ARBA00022723"/>
    </source>
</evidence>
<dbReference type="OrthoDB" id="7202371at2759"/>
<keyword evidence="10" id="KW-0175">Coiled coil</keyword>
<dbReference type="InterPro" id="IPR001365">
    <property type="entry name" value="A_deaminase_dom"/>
</dbReference>
<dbReference type="SUPFAM" id="SSF51556">
    <property type="entry name" value="Metallo-dependent hydrolases"/>
    <property type="match status" value="1"/>
</dbReference>
<comment type="catalytic activity">
    <reaction evidence="9">
        <text>adenosine + H2O + H(+) = inosine + NH4(+)</text>
        <dbReference type="Rhea" id="RHEA:24408"/>
        <dbReference type="ChEBI" id="CHEBI:15377"/>
        <dbReference type="ChEBI" id="CHEBI:15378"/>
        <dbReference type="ChEBI" id="CHEBI:16335"/>
        <dbReference type="ChEBI" id="CHEBI:17596"/>
        <dbReference type="ChEBI" id="CHEBI:28938"/>
        <dbReference type="EC" id="3.5.4.4"/>
    </reaction>
</comment>
<dbReference type="GO" id="GO:0046872">
    <property type="term" value="F:metal ion binding"/>
    <property type="evidence" value="ECO:0007669"/>
    <property type="project" value="UniProtKB-KW"/>
</dbReference>
<dbReference type="GO" id="GO:0006154">
    <property type="term" value="P:adenosine catabolic process"/>
    <property type="evidence" value="ECO:0007669"/>
    <property type="project" value="TreeGrafter"/>
</dbReference>
<dbReference type="PANTHER" id="PTHR11409:SF39">
    <property type="entry name" value="ADENOSINE DEAMINASE 2"/>
    <property type="match status" value="1"/>
</dbReference>
<keyword evidence="8" id="KW-0378">Hydrolase</keyword>
<dbReference type="GO" id="GO:0004000">
    <property type="term" value="F:adenosine deaminase activity"/>
    <property type="evidence" value="ECO:0007669"/>
    <property type="project" value="TreeGrafter"/>
</dbReference>
<evidence type="ECO:0000259" key="11">
    <source>
        <dbReference type="Pfam" id="PF00962"/>
    </source>
</evidence>
<feature type="coiled-coil region" evidence="10">
    <location>
        <begin position="17"/>
        <end position="44"/>
    </location>
</feature>
<evidence type="ECO:0000256" key="1">
    <source>
        <dbReference type="ARBA" id="ARBA00001947"/>
    </source>
</evidence>
<evidence type="ECO:0000256" key="8">
    <source>
        <dbReference type="ARBA" id="ARBA00022801"/>
    </source>
</evidence>
<keyword evidence="13" id="KW-1185">Reference proteome</keyword>
<evidence type="ECO:0000256" key="9">
    <source>
        <dbReference type="ARBA" id="ARBA00047764"/>
    </source>
</evidence>
<comment type="similarity">
    <text evidence="3">Belongs to the metallo-dependent hydrolases superfamily. Adenosine and AMP deaminases family. ADGF subfamily.</text>
</comment>
<proteinExistence type="inferred from homology"/>
<evidence type="ECO:0000256" key="10">
    <source>
        <dbReference type="SAM" id="Coils"/>
    </source>
</evidence>
<dbReference type="Gene3D" id="3.20.20.140">
    <property type="entry name" value="Metal-dependent hydrolases"/>
    <property type="match status" value="1"/>
</dbReference>
<dbReference type="PANTHER" id="PTHR11409">
    <property type="entry name" value="ADENOSINE DEAMINASE"/>
    <property type="match status" value="1"/>
</dbReference>
<dbReference type="AlphaFoldDB" id="A0A5J5F2U6"/>
<evidence type="ECO:0000256" key="5">
    <source>
        <dbReference type="ARBA" id="ARBA00022525"/>
    </source>
</evidence>
<accession>A0A5J5F2U6</accession>
<name>A0A5J5F2U6_9PEZI</name>
<evidence type="ECO:0000313" key="13">
    <source>
        <dbReference type="Proteomes" id="UP000326924"/>
    </source>
</evidence>
<dbReference type="Pfam" id="PF00962">
    <property type="entry name" value="A_deaminase"/>
    <property type="match status" value="1"/>
</dbReference>
<evidence type="ECO:0000256" key="7">
    <source>
        <dbReference type="ARBA" id="ARBA00022729"/>
    </source>
</evidence>
<dbReference type="EMBL" id="VXIS01000048">
    <property type="protein sequence ID" value="KAA8910272.1"/>
    <property type="molecule type" value="Genomic_DNA"/>
</dbReference>
<dbReference type="GO" id="GO:0046103">
    <property type="term" value="P:inosine biosynthetic process"/>
    <property type="evidence" value="ECO:0007669"/>
    <property type="project" value="TreeGrafter"/>
</dbReference>
<evidence type="ECO:0000256" key="4">
    <source>
        <dbReference type="ARBA" id="ARBA00012784"/>
    </source>
</evidence>
<dbReference type="InterPro" id="IPR032466">
    <property type="entry name" value="Metal_Hydrolase"/>
</dbReference>
<sequence>MILDGAATNGAATNGAAVSLEKELARYEAERAALIEKEKSLRHDYTFRQRLTPTAKKAAAIVSKIRVHEAEKVWTKVEEEEGDVFPGMCFTLAKERMENSILWKIVKQFPKGALLHAHLEAMVDTDWLLDRALETPGMHMYSEVPLTPENLETAMFDFQYSPTTPSSSASIFSSSYKSPTLISVSVAADSFPTPAGSNTRDAFRAWFKSRTTITPEESMKQHEGINLIWAKFQSVFRIIHGIVYYEPIFRRFVHEVLHNVHADGCLWADLRLAFLMQLRRKDTGEILPRHELVRIFGEVVDAYVAETRGAFWGSRIIWTNVRAFDAKTIMDSMVECIDAKKRYPHIVSGFDLVAQEDKGRTLRSHLPELLQFRRLCAEAGVDIPLYLHAGETLGDGTETDDNLFDAVLLGAKRIGHGFSLYKHPLLMELSRKHGICLEVCPISNEILRLTASIMQHPLPALLAHGVPVSINNDDPGILGQMQTGSMTHDFWQVLQAYDNVGLEGLGDLAETGVRFAAFDGAAVGVEEGIRKKRLEQWRDQWEKFCEWVCEEFEEWA</sequence>
<keyword evidence="7" id="KW-0732">Signal</keyword>
<keyword evidence="5" id="KW-0964">Secreted</keyword>
<comment type="cofactor">
    <cofactor evidence="1">
        <name>Zn(2+)</name>
        <dbReference type="ChEBI" id="CHEBI:29105"/>
    </cofactor>
</comment>
<evidence type="ECO:0000313" key="12">
    <source>
        <dbReference type="EMBL" id="KAA8910272.1"/>
    </source>
</evidence>
<organism evidence="12 13">
    <name type="scientific">Sphaerosporella brunnea</name>
    <dbReference type="NCBI Taxonomy" id="1250544"/>
    <lineage>
        <taxon>Eukaryota</taxon>
        <taxon>Fungi</taxon>
        <taxon>Dikarya</taxon>
        <taxon>Ascomycota</taxon>
        <taxon>Pezizomycotina</taxon>
        <taxon>Pezizomycetes</taxon>
        <taxon>Pezizales</taxon>
        <taxon>Pyronemataceae</taxon>
        <taxon>Sphaerosporella</taxon>
    </lineage>
</organism>
<dbReference type="Proteomes" id="UP000326924">
    <property type="component" value="Unassembled WGS sequence"/>
</dbReference>